<dbReference type="AlphaFoldDB" id="A0A7W7IP35"/>
<dbReference type="EMBL" id="JACHKY010000002">
    <property type="protein sequence ID" value="MBB4797872.1"/>
    <property type="molecule type" value="Genomic_DNA"/>
</dbReference>
<comment type="caution">
    <text evidence="2">The sequence shown here is derived from an EMBL/GenBank/DDBJ whole genome shotgun (WGS) entry which is preliminary data.</text>
</comment>
<evidence type="ECO:0000313" key="2">
    <source>
        <dbReference type="EMBL" id="MBB4797872.1"/>
    </source>
</evidence>
<feature type="transmembrane region" description="Helical" evidence="1">
    <location>
        <begin position="54"/>
        <end position="76"/>
    </location>
</feature>
<dbReference type="Pfam" id="PF07330">
    <property type="entry name" value="DUF1467"/>
    <property type="match status" value="1"/>
</dbReference>
<protein>
    <submittedName>
        <fullName evidence="2">Putative secreted protein</fullName>
    </submittedName>
</protein>
<keyword evidence="1" id="KW-1133">Transmembrane helix</keyword>
<feature type="transmembrane region" description="Helical" evidence="1">
    <location>
        <begin position="6"/>
        <end position="26"/>
    </location>
</feature>
<accession>A0A7W7IP35</accession>
<evidence type="ECO:0000256" key="1">
    <source>
        <dbReference type="SAM" id="Phobius"/>
    </source>
</evidence>
<keyword evidence="3" id="KW-1185">Reference proteome</keyword>
<dbReference type="Proteomes" id="UP000539957">
    <property type="component" value="Unassembled WGS sequence"/>
</dbReference>
<keyword evidence="1" id="KW-0812">Transmembrane</keyword>
<evidence type="ECO:0000313" key="3">
    <source>
        <dbReference type="Proteomes" id="UP000539957"/>
    </source>
</evidence>
<reference evidence="2 3" key="1">
    <citation type="submission" date="2020-08" db="EMBL/GenBank/DDBJ databases">
        <title>Functional genomics of gut bacteria from endangered species of beetles.</title>
        <authorList>
            <person name="Carlos-Shanley C."/>
        </authorList>
    </citation>
    <scope>NUCLEOTIDE SEQUENCE [LARGE SCALE GENOMIC DNA]</scope>
    <source>
        <strain evidence="2 3">S00123</strain>
    </source>
</reference>
<organism evidence="2 3">
    <name type="scientific">Brevundimonas bullata</name>
    <dbReference type="NCBI Taxonomy" id="13160"/>
    <lineage>
        <taxon>Bacteria</taxon>
        <taxon>Pseudomonadati</taxon>
        <taxon>Pseudomonadota</taxon>
        <taxon>Alphaproteobacteria</taxon>
        <taxon>Caulobacterales</taxon>
        <taxon>Caulobacteraceae</taxon>
        <taxon>Brevundimonas</taxon>
    </lineage>
</organism>
<proteinExistence type="predicted"/>
<name>A0A7W7IP35_9CAUL</name>
<dbReference type="RefSeq" id="WP_178826887.1">
    <property type="nucleotide sequence ID" value="NZ_DAINFC010000181.1"/>
</dbReference>
<sequence length="88" mass="9834">MPLGPFTLVALYLTSWWIVLFTILPLGSSKQVETPPTDGSQWGAPANPQLKKKFITTTWVSAIVWAFIVFIVWTGWMPLPDFSRGPAL</sequence>
<dbReference type="InterPro" id="IPR009935">
    <property type="entry name" value="DUF1467"/>
</dbReference>
<keyword evidence="1" id="KW-0472">Membrane</keyword>
<gene>
    <name evidence="2" type="ORF">HNP32_001596</name>
</gene>